<protein>
    <submittedName>
        <fullName evidence="8">Phenylpropionate dioxygenase, large terminal subunit</fullName>
    </submittedName>
</protein>
<dbReference type="EMBL" id="FNTL01000004">
    <property type="protein sequence ID" value="SEC38586.1"/>
    <property type="molecule type" value="Genomic_DNA"/>
</dbReference>
<dbReference type="RefSeq" id="WP_073365036.1">
    <property type="nucleotide sequence ID" value="NZ_FNTL01000004.1"/>
</dbReference>
<reference evidence="9" key="1">
    <citation type="submission" date="2016-10" db="EMBL/GenBank/DDBJ databases">
        <authorList>
            <person name="Varghese N."/>
        </authorList>
    </citation>
    <scope>NUCLEOTIDE SEQUENCE [LARGE SCALE GENOMIC DNA]</scope>
    <source>
        <strain evidence="9">DSM 44719</strain>
    </source>
</reference>
<dbReference type="PROSITE" id="PS51296">
    <property type="entry name" value="RIESKE"/>
    <property type="match status" value="1"/>
</dbReference>
<dbReference type="GO" id="GO:0051537">
    <property type="term" value="F:2 iron, 2 sulfur cluster binding"/>
    <property type="evidence" value="ECO:0007669"/>
    <property type="project" value="UniProtKB-KW"/>
</dbReference>
<gene>
    <name evidence="8" type="ORF">SAMN04490220_1500</name>
</gene>
<dbReference type="InterPro" id="IPR017941">
    <property type="entry name" value="Rieske_2Fe-2S"/>
</dbReference>
<dbReference type="InterPro" id="IPR036922">
    <property type="entry name" value="Rieske_2Fe-2S_sf"/>
</dbReference>
<dbReference type="Pfam" id="PF00355">
    <property type="entry name" value="Rieske"/>
    <property type="match status" value="1"/>
</dbReference>
<proteinExistence type="predicted"/>
<evidence type="ECO:0000313" key="8">
    <source>
        <dbReference type="EMBL" id="SEC38586.1"/>
    </source>
</evidence>
<dbReference type="GO" id="GO:0016705">
    <property type="term" value="F:oxidoreductase activity, acting on paired donors, with incorporation or reduction of molecular oxygen"/>
    <property type="evidence" value="ECO:0007669"/>
    <property type="project" value="UniProtKB-ARBA"/>
</dbReference>
<accession>A0A1H4S364</accession>
<dbReference type="AlphaFoldDB" id="A0A1H4S364"/>
<dbReference type="GO" id="GO:0051213">
    <property type="term" value="F:dioxygenase activity"/>
    <property type="evidence" value="ECO:0007669"/>
    <property type="project" value="UniProtKB-KW"/>
</dbReference>
<comment type="cofactor">
    <cofactor evidence="1">
        <name>Fe cation</name>
        <dbReference type="ChEBI" id="CHEBI:24875"/>
    </cofactor>
</comment>
<organism evidence="8 9">
    <name type="scientific">Rhodococcus jostii</name>
    <dbReference type="NCBI Taxonomy" id="132919"/>
    <lineage>
        <taxon>Bacteria</taxon>
        <taxon>Bacillati</taxon>
        <taxon>Actinomycetota</taxon>
        <taxon>Actinomycetes</taxon>
        <taxon>Mycobacteriales</taxon>
        <taxon>Nocardiaceae</taxon>
        <taxon>Rhodococcus</taxon>
    </lineage>
</organism>
<evidence type="ECO:0000256" key="6">
    <source>
        <dbReference type="ARBA" id="ARBA00023014"/>
    </source>
</evidence>
<dbReference type="SUPFAM" id="SSF50022">
    <property type="entry name" value="ISP domain"/>
    <property type="match status" value="1"/>
</dbReference>
<dbReference type="InterPro" id="IPR015879">
    <property type="entry name" value="Ring_hydroxy_dOase_asu_C_dom"/>
</dbReference>
<evidence type="ECO:0000256" key="1">
    <source>
        <dbReference type="ARBA" id="ARBA00001962"/>
    </source>
</evidence>
<dbReference type="Pfam" id="PF00848">
    <property type="entry name" value="Ring_hydroxyl_A"/>
    <property type="match status" value="1"/>
</dbReference>
<name>A0A1H4S364_RHOJO</name>
<dbReference type="GO" id="GO:0005506">
    <property type="term" value="F:iron ion binding"/>
    <property type="evidence" value="ECO:0007669"/>
    <property type="project" value="InterPro"/>
</dbReference>
<dbReference type="GO" id="GO:0004497">
    <property type="term" value="F:monooxygenase activity"/>
    <property type="evidence" value="ECO:0007669"/>
    <property type="project" value="UniProtKB-ARBA"/>
</dbReference>
<evidence type="ECO:0000256" key="4">
    <source>
        <dbReference type="ARBA" id="ARBA00023002"/>
    </source>
</evidence>
<dbReference type="PANTHER" id="PTHR43756">
    <property type="entry name" value="CHOLINE MONOOXYGENASE, CHLOROPLASTIC"/>
    <property type="match status" value="1"/>
</dbReference>
<dbReference type="InterPro" id="IPR001663">
    <property type="entry name" value="Rng_hydr_dOase-A"/>
</dbReference>
<feature type="domain" description="Rieske" evidence="7">
    <location>
        <begin position="61"/>
        <end position="169"/>
    </location>
</feature>
<evidence type="ECO:0000256" key="2">
    <source>
        <dbReference type="ARBA" id="ARBA00022714"/>
    </source>
</evidence>
<evidence type="ECO:0000256" key="3">
    <source>
        <dbReference type="ARBA" id="ARBA00022723"/>
    </source>
</evidence>
<sequence>MLYTDLPYDEATKAEFARSMFDHIENGTTDMAPAILEIDPRVYNDPELAARERIELFGYVPIIAAHSTELPGKNDFLTVQLPNNEVVLVRQADGGVRGFVNTCRHRGARLVPDGKGTKRVFSCRYHAWAYGSDGTLRSIADEPTFGTVDRSCMSLLEVPVEERHGFVWIIDSAAGDRKLDVAEWLGQEFDDSLAAMEMDKYTCYVAENFDVDINWKVLMDAFLDGYHITSTHAGTVAPYFYNNAQFWQPMGRHGRMVSARKSIDTVRGEEPGDASIDRHITVAHFLMPNMSVLRQPDHLEVLNFVPAPGVAVGTRMQMRLLTREPAVTDEQKARWDKNWNILMAVLRDEDLVVNEGLQKAVSNTDIGPLLFGRNEIANQHFHRWMARASADPRRWG</sequence>
<keyword evidence="4" id="KW-0560">Oxidoreductase</keyword>
<dbReference type="Gene3D" id="2.102.10.10">
    <property type="entry name" value="Rieske [2Fe-2S] iron-sulphur domain"/>
    <property type="match status" value="1"/>
</dbReference>
<keyword evidence="2" id="KW-0001">2Fe-2S</keyword>
<dbReference type="Proteomes" id="UP000183407">
    <property type="component" value="Unassembled WGS sequence"/>
</dbReference>
<dbReference type="PANTHER" id="PTHR43756:SF5">
    <property type="entry name" value="CHOLINE MONOOXYGENASE, CHLOROPLASTIC"/>
    <property type="match status" value="1"/>
</dbReference>
<keyword evidence="8" id="KW-0223">Dioxygenase</keyword>
<dbReference type="SUPFAM" id="SSF55961">
    <property type="entry name" value="Bet v1-like"/>
    <property type="match status" value="1"/>
</dbReference>
<evidence type="ECO:0000259" key="7">
    <source>
        <dbReference type="PROSITE" id="PS51296"/>
    </source>
</evidence>
<evidence type="ECO:0000313" key="9">
    <source>
        <dbReference type="Proteomes" id="UP000183407"/>
    </source>
</evidence>
<dbReference type="CDD" id="cd08887">
    <property type="entry name" value="RHO_alpha_C_3"/>
    <property type="match status" value="1"/>
</dbReference>
<dbReference type="OrthoDB" id="5243643at2"/>
<evidence type="ECO:0000256" key="5">
    <source>
        <dbReference type="ARBA" id="ARBA00023004"/>
    </source>
</evidence>
<keyword evidence="6" id="KW-0411">Iron-sulfur</keyword>
<dbReference type="Gene3D" id="3.90.380.10">
    <property type="entry name" value="Naphthalene 1,2-dioxygenase Alpha Subunit, Chain A, domain 1"/>
    <property type="match status" value="1"/>
</dbReference>
<keyword evidence="3" id="KW-0479">Metal-binding</keyword>
<dbReference type="CDD" id="cd03469">
    <property type="entry name" value="Rieske_RO_Alpha_N"/>
    <property type="match status" value="1"/>
</dbReference>
<dbReference type="PRINTS" id="PR00090">
    <property type="entry name" value="RNGDIOXGNASE"/>
</dbReference>
<keyword evidence="5" id="KW-0408">Iron</keyword>